<evidence type="ECO:0000256" key="1">
    <source>
        <dbReference type="ARBA" id="ARBA00004496"/>
    </source>
</evidence>
<dbReference type="PRINTS" id="PR00315">
    <property type="entry name" value="ELONGATNFCT"/>
</dbReference>
<feature type="compositionally biased region" description="Polar residues" evidence="13">
    <location>
        <begin position="116"/>
        <end position="128"/>
    </location>
</feature>
<evidence type="ECO:0000256" key="6">
    <source>
        <dbReference type="ARBA" id="ARBA00022801"/>
    </source>
</evidence>
<dbReference type="SUPFAM" id="SSF50465">
    <property type="entry name" value="EF-Tu/eEF-1alpha/eIF2-gamma C-terminal domain"/>
    <property type="match status" value="1"/>
</dbReference>
<dbReference type="InterPro" id="IPR004160">
    <property type="entry name" value="Transl_elong_EFTu/EF1A_C"/>
</dbReference>
<dbReference type="STRING" id="2082308.A0A2K1QJH1"/>
<keyword evidence="16" id="KW-1185">Reference proteome</keyword>
<accession>A0A2K1QJH1</accession>
<dbReference type="PROSITE" id="PS51722">
    <property type="entry name" value="G_TR_2"/>
    <property type="match status" value="1"/>
</dbReference>
<dbReference type="FunFam" id="3.40.50.300:FF:000204">
    <property type="entry name" value="Translation elongation factor Tu"/>
    <property type="match status" value="1"/>
</dbReference>
<evidence type="ECO:0000259" key="14">
    <source>
        <dbReference type="PROSITE" id="PS51722"/>
    </source>
</evidence>
<dbReference type="InterPro" id="IPR009000">
    <property type="entry name" value="Transl_B-barrel_sf"/>
</dbReference>
<feature type="compositionally biased region" description="Basic and acidic residues" evidence="13">
    <location>
        <begin position="252"/>
        <end position="267"/>
    </location>
</feature>
<evidence type="ECO:0000313" key="16">
    <source>
        <dbReference type="Proteomes" id="UP000243797"/>
    </source>
</evidence>
<gene>
    <name evidence="15" type="ORF">CAC42_2232</name>
</gene>
<evidence type="ECO:0000256" key="8">
    <source>
        <dbReference type="ARBA" id="ARBA00022917"/>
    </source>
</evidence>
<dbReference type="OrthoDB" id="342024at2759"/>
<dbReference type="Pfam" id="PF00009">
    <property type="entry name" value="GTP_EFTU"/>
    <property type="match status" value="1"/>
</dbReference>
<feature type="compositionally biased region" description="Polar residues" evidence="13">
    <location>
        <begin position="372"/>
        <end position="382"/>
    </location>
</feature>
<feature type="region of interest" description="Disordered" evidence="13">
    <location>
        <begin position="243"/>
        <end position="288"/>
    </location>
</feature>
<evidence type="ECO:0000256" key="2">
    <source>
        <dbReference type="ARBA" id="ARBA00007249"/>
    </source>
</evidence>
<dbReference type="PANTHER" id="PTHR23115">
    <property type="entry name" value="TRANSLATION FACTOR"/>
    <property type="match status" value="1"/>
</dbReference>
<name>A0A2K1QJH1_9PEZI</name>
<feature type="domain" description="Tr-type G" evidence="14">
    <location>
        <begin position="427"/>
        <end position="650"/>
    </location>
</feature>
<comment type="similarity">
    <text evidence="2">Belongs to the TRAFAC class translation factor GTPase superfamily. Classic translation factor GTPase family. EF-Tu/EF-1A subfamily.</text>
</comment>
<feature type="region of interest" description="Disordered" evidence="13">
    <location>
        <begin position="369"/>
        <end position="411"/>
    </location>
</feature>
<dbReference type="GO" id="GO:0003924">
    <property type="term" value="F:GTPase activity"/>
    <property type="evidence" value="ECO:0007669"/>
    <property type="project" value="InterPro"/>
</dbReference>
<protein>
    <recommendedName>
        <fullName evidence="12">Elongation factor 1 alpha-like protein</fullName>
    </recommendedName>
</protein>
<dbReference type="GO" id="GO:1990533">
    <property type="term" value="C:Dom34-Hbs1 complex"/>
    <property type="evidence" value="ECO:0007669"/>
    <property type="project" value="UniProtKB-ARBA"/>
</dbReference>
<dbReference type="Proteomes" id="UP000243797">
    <property type="component" value="Unassembled WGS sequence"/>
</dbReference>
<dbReference type="AlphaFoldDB" id="A0A2K1QJH1"/>
<dbReference type="EMBL" id="NKHZ01000081">
    <property type="protein sequence ID" value="PNS15003.1"/>
    <property type="molecule type" value="Genomic_DNA"/>
</dbReference>
<dbReference type="GO" id="GO:0005525">
    <property type="term" value="F:GTP binding"/>
    <property type="evidence" value="ECO:0007669"/>
    <property type="project" value="UniProtKB-KW"/>
</dbReference>
<keyword evidence="9" id="KW-0342">GTP-binding</keyword>
<feature type="compositionally biased region" description="Acidic residues" evidence="13">
    <location>
        <begin position="34"/>
        <end position="43"/>
    </location>
</feature>
<dbReference type="Gene3D" id="3.40.50.300">
    <property type="entry name" value="P-loop containing nucleotide triphosphate hydrolases"/>
    <property type="match status" value="1"/>
</dbReference>
<feature type="region of interest" description="Disordered" evidence="13">
    <location>
        <begin position="1"/>
        <end position="43"/>
    </location>
</feature>
<dbReference type="GO" id="GO:0003746">
    <property type="term" value="F:translation elongation factor activity"/>
    <property type="evidence" value="ECO:0007669"/>
    <property type="project" value="UniProtKB-KW"/>
</dbReference>
<evidence type="ECO:0000256" key="13">
    <source>
        <dbReference type="SAM" id="MobiDB-lite"/>
    </source>
</evidence>
<evidence type="ECO:0000313" key="15">
    <source>
        <dbReference type="EMBL" id="PNS15003.1"/>
    </source>
</evidence>
<evidence type="ECO:0000256" key="9">
    <source>
        <dbReference type="ARBA" id="ARBA00023134"/>
    </source>
</evidence>
<evidence type="ECO:0000256" key="5">
    <source>
        <dbReference type="ARBA" id="ARBA00022768"/>
    </source>
</evidence>
<feature type="compositionally biased region" description="Acidic residues" evidence="13">
    <location>
        <begin position="12"/>
        <end position="27"/>
    </location>
</feature>
<keyword evidence="3" id="KW-0963">Cytoplasm</keyword>
<keyword evidence="7" id="KW-0810">Translation regulation</keyword>
<proteinExistence type="inferred from homology"/>
<keyword evidence="8" id="KW-0648">Protein biosynthesis</keyword>
<keyword evidence="5" id="KW-0251">Elongation factor</keyword>
<dbReference type="InterPro" id="IPR027417">
    <property type="entry name" value="P-loop_NTPase"/>
</dbReference>
<evidence type="ECO:0000256" key="10">
    <source>
        <dbReference type="ARBA" id="ARBA00049117"/>
    </source>
</evidence>
<dbReference type="Pfam" id="PF03143">
    <property type="entry name" value="GTP_EFTU_D3"/>
    <property type="match status" value="1"/>
</dbReference>
<dbReference type="CDD" id="cd01883">
    <property type="entry name" value="EF1_alpha"/>
    <property type="match status" value="1"/>
</dbReference>
<dbReference type="InterPro" id="IPR000795">
    <property type="entry name" value="T_Tr_GTP-bd_dom"/>
</dbReference>
<dbReference type="GO" id="GO:0006417">
    <property type="term" value="P:regulation of translation"/>
    <property type="evidence" value="ECO:0007669"/>
    <property type="project" value="UniProtKB-KW"/>
</dbReference>
<evidence type="ECO:0000256" key="12">
    <source>
        <dbReference type="ARBA" id="ARBA00074866"/>
    </source>
</evidence>
<dbReference type="Pfam" id="PF08938">
    <property type="entry name" value="HBS1_N"/>
    <property type="match status" value="1"/>
</dbReference>
<dbReference type="SUPFAM" id="SSF50447">
    <property type="entry name" value="Translation proteins"/>
    <property type="match status" value="1"/>
</dbReference>
<keyword evidence="6" id="KW-0378">Hydrolase</keyword>
<dbReference type="GO" id="GO:0005737">
    <property type="term" value="C:cytoplasm"/>
    <property type="evidence" value="ECO:0007669"/>
    <property type="project" value="UniProtKB-SubCell"/>
</dbReference>
<sequence length="853" mass="93181">MSGHRRVKNVDYDDADDYDDYDDDVQEVDGPTGGDDELTEEDREQLRIGTAKVRSIIQESSHISNRTIEDALWHYYYDIEKTVVYLKNEHQPTTPKAKKPSRFDQAAAASAEKNPVPSSAGKSYSLSTDHLGRDHAWKHVVATTEYPAPARANTELRGGTGAQPRFDVFAGITWSAPTPETRCVFTPIERRPRLRLLGGSGKPSKLAALAAARKKEKENQASGERVSGALSLLDRLNSKDMALKEPTATPLKVDKAEPMPVPPEKRTISSLATRSKRPSVPSAPAEPVKAQQLPIFEPPKKALPTVEQLSSGPSSFGWMLSALSQSSADPLSPERFQHNLTLALLRTLDVPSQESFRGPSPDAVVLRAQAKGKTTGQPSQSSKETRDTKQVTKAVGNLSVAPPPPPPVRIKSKNLNVPFEYANAKPRKELNFVVVGHIDHGKSTLMGRLLYEHNVIDARSLEKFRKEAAKLGKESFHLAWVMDAREDEREHGVTIDYAEKNFSTASTDFTIIDAPGHRDYVGNMIAGTAMADFALLVVDAGANSFAAGLKGQTREHAQIVRSHKLEKIIVVVNKMDSVSWSKDAFNSVMDQTTSFLAEQLFNPADVIFVPVSGLSGENITARPGSSNALWYTGPSLVQALDNIQPKREQYLGKISDPFRLRVAGFSGLSELAEFLPPGSQAPFTVYGRVDAGTCQVGDRLTAQPSGETVVIKVITKGGEPRDYAVPGQIIGIQLVECDEDRLARGDLLCGEPPVRATKKVTMKILAFDVVFPMPVDVHRGRMRAYGRVAELVSRLDRTTHAVVKNKPKIIKTGETARVTVEFDESTPLERGERVVLRYAGVTVAAGAVEKGEA</sequence>
<dbReference type="InterPro" id="IPR015033">
    <property type="entry name" value="HBS1-like_N"/>
</dbReference>
<evidence type="ECO:0000256" key="11">
    <source>
        <dbReference type="ARBA" id="ARBA00063537"/>
    </source>
</evidence>
<dbReference type="InterPro" id="IPR050100">
    <property type="entry name" value="TRAFAC_GTPase_members"/>
</dbReference>
<keyword evidence="4" id="KW-0547">Nucleotide-binding</keyword>
<dbReference type="Gene3D" id="2.40.30.10">
    <property type="entry name" value="Translation factors"/>
    <property type="match status" value="2"/>
</dbReference>
<evidence type="ECO:0000256" key="4">
    <source>
        <dbReference type="ARBA" id="ARBA00022741"/>
    </source>
</evidence>
<comment type="subunit">
    <text evidence="11">Component of the Dom34-Hbs1 complex, also named Pelota-HBS1L complex, composed of dom34 and hbs1.</text>
</comment>
<comment type="subcellular location">
    <subcellularLocation>
        <location evidence="1">Cytoplasm</location>
    </subcellularLocation>
</comment>
<dbReference type="InParanoid" id="A0A2K1QJH1"/>
<reference evidence="15 16" key="1">
    <citation type="submission" date="2017-06" db="EMBL/GenBank/DDBJ databases">
        <title>Draft genome sequence of a variant of Elsinoe murrayae.</title>
        <authorList>
            <person name="Cheng Q."/>
        </authorList>
    </citation>
    <scope>NUCLEOTIDE SEQUENCE [LARGE SCALE GENOMIC DNA]</scope>
    <source>
        <strain evidence="15 16">CQ-2017a</strain>
    </source>
</reference>
<feature type="region of interest" description="Disordered" evidence="13">
    <location>
        <begin position="91"/>
        <end position="128"/>
    </location>
</feature>
<comment type="catalytic activity">
    <reaction evidence="10">
        <text>GTP + H2O = GDP + phosphate + H(+)</text>
        <dbReference type="Rhea" id="RHEA:19669"/>
        <dbReference type="ChEBI" id="CHEBI:15377"/>
        <dbReference type="ChEBI" id="CHEBI:15378"/>
        <dbReference type="ChEBI" id="CHEBI:37565"/>
        <dbReference type="ChEBI" id="CHEBI:43474"/>
        <dbReference type="ChEBI" id="CHEBI:58189"/>
    </reaction>
    <physiologicalReaction direction="left-to-right" evidence="10">
        <dbReference type="Rhea" id="RHEA:19670"/>
    </physiologicalReaction>
</comment>
<dbReference type="InterPro" id="IPR009001">
    <property type="entry name" value="Transl_elong_EF1A/Init_IF2_C"/>
</dbReference>
<dbReference type="SUPFAM" id="SSF52540">
    <property type="entry name" value="P-loop containing nucleoside triphosphate hydrolases"/>
    <property type="match status" value="1"/>
</dbReference>
<organism evidence="15 16">
    <name type="scientific">Sphaceloma murrayae</name>
    <dbReference type="NCBI Taxonomy" id="2082308"/>
    <lineage>
        <taxon>Eukaryota</taxon>
        <taxon>Fungi</taxon>
        <taxon>Dikarya</taxon>
        <taxon>Ascomycota</taxon>
        <taxon>Pezizomycotina</taxon>
        <taxon>Dothideomycetes</taxon>
        <taxon>Dothideomycetidae</taxon>
        <taxon>Myriangiales</taxon>
        <taxon>Elsinoaceae</taxon>
        <taxon>Sphaceloma</taxon>
    </lineage>
</organism>
<comment type="caution">
    <text evidence="15">The sequence shown here is derived from an EMBL/GenBank/DDBJ whole genome shotgun (WGS) entry which is preliminary data.</text>
</comment>
<evidence type="ECO:0000256" key="3">
    <source>
        <dbReference type="ARBA" id="ARBA00022490"/>
    </source>
</evidence>
<evidence type="ECO:0000256" key="7">
    <source>
        <dbReference type="ARBA" id="ARBA00022845"/>
    </source>
</evidence>